<dbReference type="EMBL" id="BMCJ01000002">
    <property type="protein sequence ID" value="GGC82848.1"/>
    <property type="molecule type" value="Genomic_DNA"/>
</dbReference>
<accession>A0ABQ1NY14</accession>
<dbReference type="CDD" id="cd00075">
    <property type="entry name" value="HATPase"/>
    <property type="match status" value="1"/>
</dbReference>
<keyword evidence="4" id="KW-1003">Cell membrane</keyword>
<comment type="catalytic activity">
    <reaction evidence="1">
        <text>ATP + protein L-histidine = ADP + protein N-phospho-L-histidine.</text>
        <dbReference type="EC" id="2.7.13.3"/>
    </reaction>
</comment>
<feature type="transmembrane region" description="Helical" evidence="15">
    <location>
        <begin position="12"/>
        <end position="32"/>
    </location>
</feature>
<sequence length="463" mass="52113">MLNKLSWKVASIFFIFIVIVEVLLFSVLYTNLVSDQVDEVLDGLLARGNSHRDVLEKSFDDITLNHVALMETEAATDVIITNNEGEILSKSTAATDEITHLIKDNDYQNTRHIGRVIEEKWRSAPYIATLSPIVVEGEMMGHVYMFSPSDSVQQVVHELTRQFIIIGLFTVLLTIITLFILTRFLTLPLLHLKQTTERMSMGETNISLEMTKRKDELGELAVAIQTLARDLEHLKNERNDFLANIAHELRTPLTYIKGYADIASRSSLTSKDREHYLKIIKEESEQLTMLVKNLFALAKMDQNQFSILPEQVKLCDSLDKVINRLHPVFEEKEVRLELECPEEVEGWVDPERFQQVILNLLDNALKHSTAGGTIQVSSNKKEGRAVVKVRDEGSGIPSEELPFIFDRLYRVDKSRSRASGGSGLGLAIVKEIIRLHSGQISVESSLGNGTTFIIDLPGGENNG</sequence>
<evidence type="ECO:0000259" key="17">
    <source>
        <dbReference type="PROSITE" id="PS50885"/>
    </source>
</evidence>
<dbReference type="PRINTS" id="PR00344">
    <property type="entry name" value="BCTRLSENSOR"/>
</dbReference>
<evidence type="ECO:0000313" key="19">
    <source>
        <dbReference type="Proteomes" id="UP000619534"/>
    </source>
</evidence>
<keyword evidence="14" id="KW-0175">Coiled coil</keyword>
<keyword evidence="13 15" id="KW-0472">Membrane</keyword>
<evidence type="ECO:0000256" key="3">
    <source>
        <dbReference type="ARBA" id="ARBA00012438"/>
    </source>
</evidence>
<dbReference type="SMART" id="SM00387">
    <property type="entry name" value="HATPase_c"/>
    <property type="match status" value="1"/>
</dbReference>
<comment type="subcellular location">
    <subcellularLocation>
        <location evidence="2">Cell membrane</location>
        <topology evidence="2">Multi-pass membrane protein</topology>
    </subcellularLocation>
</comment>
<keyword evidence="11 15" id="KW-1133">Transmembrane helix</keyword>
<dbReference type="PROSITE" id="PS50885">
    <property type="entry name" value="HAMP"/>
    <property type="match status" value="1"/>
</dbReference>
<evidence type="ECO:0000256" key="10">
    <source>
        <dbReference type="ARBA" id="ARBA00022840"/>
    </source>
</evidence>
<comment type="caution">
    <text evidence="18">The sequence shown here is derived from an EMBL/GenBank/DDBJ whole genome shotgun (WGS) entry which is preliminary data.</text>
</comment>
<dbReference type="SUPFAM" id="SSF47384">
    <property type="entry name" value="Homodimeric domain of signal transducing histidine kinase"/>
    <property type="match status" value="1"/>
</dbReference>
<reference evidence="19" key="1">
    <citation type="journal article" date="2019" name="Int. J. Syst. Evol. Microbiol.">
        <title>The Global Catalogue of Microorganisms (GCM) 10K type strain sequencing project: providing services to taxonomists for standard genome sequencing and annotation.</title>
        <authorList>
            <consortium name="The Broad Institute Genomics Platform"/>
            <consortium name="The Broad Institute Genome Sequencing Center for Infectious Disease"/>
            <person name="Wu L."/>
            <person name="Ma J."/>
        </authorList>
    </citation>
    <scope>NUCLEOTIDE SEQUENCE [LARGE SCALE GENOMIC DNA]</scope>
    <source>
        <strain evidence="19">CCM 7282</strain>
    </source>
</reference>
<dbReference type="Pfam" id="PF00512">
    <property type="entry name" value="HisKA"/>
    <property type="match status" value="1"/>
</dbReference>
<evidence type="ECO:0000256" key="5">
    <source>
        <dbReference type="ARBA" id="ARBA00022553"/>
    </source>
</evidence>
<dbReference type="SMART" id="SM00388">
    <property type="entry name" value="HisKA"/>
    <property type="match status" value="1"/>
</dbReference>
<evidence type="ECO:0000256" key="4">
    <source>
        <dbReference type="ARBA" id="ARBA00022475"/>
    </source>
</evidence>
<keyword evidence="5" id="KW-0597">Phosphoprotein</keyword>
<evidence type="ECO:0000256" key="6">
    <source>
        <dbReference type="ARBA" id="ARBA00022679"/>
    </source>
</evidence>
<dbReference type="Gene3D" id="6.10.340.10">
    <property type="match status" value="1"/>
</dbReference>
<keyword evidence="7 15" id="KW-0812">Transmembrane</keyword>
<keyword evidence="8" id="KW-0547">Nucleotide-binding</keyword>
<dbReference type="Pfam" id="PF02518">
    <property type="entry name" value="HATPase_c"/>
    <property type="match status" value="1"/>
</dbReference>
<evidence type="ECO:0000259" key="16">
    <source>
        <dbReference type="PROSITE" id="PS50109"/>
    </source>
</evidence>
<evidence type="ECO:0000256" key="14">
    <source>
        <dbReference type="SAM" id="Coils"/>
    </source>
</evidence>
<evidence type="ECO:0000256" key="13">
    <source>
        <dbReference type="ARBA" id="ARBA00023136"/>
    </source>
</evidence>
<organism evidence="18 19">
    <name type="scientific">Thalassobacillus devorans</name>
    <dbReference type="NCBI Taxonomy" id="279813"/>
    <lineage>
        <taxon>Bacteria</taxon>
        <taxon>Bacillati</taxon>
        <taxon>Bacillota</taxon>
        <taxon>Bacilli</taxon>
        <taxon>Bacillales</taxon>
        <taxon>Bacillaceae</taxon>
        <taxon>Thalassobacillus</taxon>
    </lineage>
</organism>
<proteinExistence type="predicted"/>
<dbReference type="InterPro" id="IPR003661">
    <property type="entry name" value="HisK_dim/P_dom"/>
</dbReference>
<dbReference type="Gene3D" id="1.10.287.130">
    <property type="match status" value="1"/>
</dbReference>
<keyword evidence="19" id="KW-1185">Reference proteome</keyword>
<evidence type="ECO:0000256" key="7">
    <source>
        <dbReference type="ARBA" id="ARBA00022692"/>
    </source>
</evidence>
<dbReference type="Proteomes" id="UP000619534">
    <property type="component" value="Unassembled WGS sequence"/>
</dbReference>
<dbReference type="PROSITE" id="PS50109">
    <property type="entry name" value="HIS_KIN"/>
    <property type="match status" value="1"/>
</dbReference>
<dbReference type="InterPro" id="IPR050398">
    <property type="entry name" value="HssS/ArlS-like"/>
</dbReference>
<evidence type="ECO:0000256" key="11">
    <source>
        <dbReference type="ARBA" id="ARBA00022989"/>
    </source>
</evidence>
<name>A0ABQ1NY14_9BACI</name>
<dbReference type="PANTHER" id="PTHR45528:SF1">
    <property type="entry name" value="SENSOR HISTIDINE KINASE CPXA"/>
    <property type="match status" value="1"/>
</dbReference>
<dbReference type="InterPro" id="IPR003660">
    <property type="entry name" value="HAMP_dom"/>
</dbReference>
<gene>
    <name evidence="18" type="ORF">GCM10007216_11740</name>
</gene>
<dbReference type="RefSeq" id="WP_062441347.1">
    <property type="nucleotide sequence ID" value="NZ_BMCJ01000002.1"/>
</dbReference>
<dbReference type="Pfam" id="PF00672">
    <property type="entry name" value="HAMP"/>
    <property type="match status" value="1"/>
</dbReference>
<dbReference type="Gene3D" id="3.30.565.10">
    <property type="entry name" value="Histidine kinase-like ATPase, C-terminal domain"/>
    <property type="match status" value="1"/>
</dbReference>
<feature type="transmembrane region" description="Helical" evidence="15">
    <location>
        <begin position="163"/>
        <end position="190"/>
    </location>
</feature>
<evidence type="ECO:0000313" key="18">
    <source>
        <dbReference type="EMBL" id="GGC82848.1"/>
    </source>
</evidence>
<keyword evidence="6" id="KW-0808">Transferase</keyword>
<dbReference type="SUPFAM" id="SSF158472">
    <property type="entry name" value="HAMP domain-like"/>
    <property type="match status" value="1"/>
</dbReference>
<dbReference type="SUPFAM" id="SSF55874">
    <property type="entry name" value="ATPase domain of HSP90 chaperone/DNA topoisomerase II/histidine kinase"/>
    <property type="match status" value="1"/>
</dbReference>
<dbReference type="EC" id="2.7.13.3" evidence="3"/>
<dbReference type="InterPro" id="IPR036097">
    <property type="entry name" value="HisK_dim/P_sf"/>
</dbReference>
<evidence type="ECO:0000256" key="2">
    <source>
        <dbReference type="ARBA" id="ARBA00004651"/>
    </source>
</evidence>
<feature type="coiled-coil region" evidence="14">
    <location>
        <begin position="217"/>
        <end position="244"/>
    </location>
</feature>
<evidence type="ECO:0000256" key="1">
    <source>
        <dbReference type="ARBA" id="ARBA00000085"/>
    </source>
</evidence>
<feature type="domain" description="HAMP" evidence="17">
    <location>
        <begin position="183"/>
        <end position="236"/>
    </location>
</feature>
<dbReference type="CDD" id="cd06225">
    <property type="entry name" value="HAMP"/>
    <property type="match status" value="1"/>
</dbReference>
<dbReference type="InterPro" id="IPR003594">
    <property type="entry name" value="HATPase_dom"/>
</dbReference>
<evidence type="ECO:0000256" key="9">
    <source>
        <dbReference type="ARBA" id="ARBA00022777"/>
    </source>
</evidence>
<evidence type="ECO:0000256" key="15">
    <source>
        <dbReference type="SAM" id="Phobius"/>
    </source>
</evidence>
<dbReference type="CDD" id="cd00082">
    <property type="entry name" value="HisKA"/>
    <property type="match status" value="1"/>
</dbReference>
<dbReference type="InterPro" id="IPR005467">
    <property type="entry name" value="His_kinase_dom"/>
</dbReference>
<dbReference type="InterPro" id="IPR036890">
    <property type="entry name" value="HATPase_C_sf"/>
</dbReference>
<dbReference type="InterPro" id="IPR004358">
    <property type="entry name" value="Sig_transdc_His_kin-like_C"/>
</dbReference>
<protein>
    <recommendedName>
        <fullName evidence="3">histidine kinase</fullName>
        <ecNumber evidence="3">2.7.13.3</ecNumber>
    </recommendedName>
</protein>
<dbReference type="GO" id="GO:0016301">
    <property type="term" value="F:kinase activity"/>
    <property type="evidence" value="ECO:0007669"/>
    <property type="project" value="UniProtKB-KW"/>
</dbReference>
<dbReference type="PANTHER" id="PTHR45528">
    <property type="entry name" value="SENSOR HISTIDINE KINASE CPXA"/>
    <property type="match status" value="1"/>
</dbReference>
<keyword evidence="12" id="KW-0902">Two-component regulatory system</keyword>
<feature type="domain" description="Histidine kinase" evidence="16">
    <location>
        <begin position="244"/>
        <end position="460"/>
    </location>
</feature>
<keyword evidence="10" id="KW-0067">ATP-binding</keyword>
<evidence type="ECO:0000256" key="8">
    <source>
        <dbReference type="ARBA" id="ARBA00022741"/>
    </source>
</evidence>
<evidence type="ECO:0000256" key="12">
    <source>
        <dbReference type="ARBA" id="ARBA00023012"/>
    </source>
</evidence>
<keyword evidence="9 18" id="KW-0418">Kinase</keyword>
<dbReference type="SMART" id="SM00304">
    <property type="entry name" value="HAMP"/>
    <property type="match status" value="1"/>
</dbReference>